<comment type="caution">
    <text evidence="2">The sequence shown here is derived from an EMBL/GenBank/DDBJ whole genome shotgun (WGS) entry which is preliminary data.</text>
</comment>
<dbReference type="Gene3D" id="3.40.50.1820">
    <property type="entry name" value="alpha/beta hydrolase"/>
    <property type="match status" value="1"/>
</dbReference>
<protein>
    <submittedName>
        <fullName evidence="2">Uncharacterized protein</fullName>
    </submittedName>
</protein>
<feature type="region of interest" description="Disordered" evidence="1">
    <location>
        <begin position="1"/>
        <end position="43"/>
    </location>
</feature>
<name>A0A2S9YQC0_9BACT</name>
<dbReference type="SUPFAM" id="SSF53474">
    <property type="entry name" value="alpha/beta-Hydrolases"/>
    <property type="match status" value="1"/>
</dbReference>
<sequence>MDGGTGETGGGTGETGSGTETGGMDDGACDEPGPPPFGPFAGRTTEELFLSDAEAMALCADIAEGPEGTFKLSDDYVFGDLHIYIEHPAEFDGGPLPDGQFPLLIFEHGTGQITGGYQHIWGRIVPNGIVVANIDGPLGSNAASRGARMACIARWFALEWEHSASLNCDLGIAGQSSGGEGAFLATRYLAEHPLSPEGMFRQRVAIGIAPRQVDGDRYLSADLSVPLVVFQGSIDNDVPGGAIRNYDLMSPEELGIEGSADKYVLWMYDVEHEAFGGGPLQDGNNVKVSQEEVYAGIPEAEAEKKGAALAAEYMDAATGYFLLGRSADRDVLTGEIVPGPVLVSEWWDYLPANPDGRPMIFSAFAPSTKTTDRRIVVDTMGRVALGQITPSSEGLPVVVSGFAAPVTAVQQDWADVFTGDPGNRGHTTQVLQIAWQDEDGDVAWDVSALDLSEATHLSFRVANAIDVVEVDTGMGAECVENESPVMDLRFTIEMESGSGEMVAFDELGLIPAQDYYSVMDAYGQSRFCSHRTFMKTVRIPLSEFCPTINPRQISVLRMHFGPSFGSVDGRIILDTVEFQDDPSTPPGCP</sequence>
<organism evidence="2 3">
    <name type="scientific">Enhygromyxa salina</name>
    <dbReference type="NCBI Taxonomy" id="215803"/>
    <lineage>
        <taxon>Bacteria</taxon>
        <taxon>Pseudomonadati</taxon>
        <taxon>Myxococcota</taxon>
        <taxon>Polyangia</taxon>
        <taxon>Nannocystales</taxon>
        <taxon>Nannocystaceae</taxon>
        <taxon>Enhygromyxa</taxon>
    </lineage>
</organism>
<dbReference type="EMBL" id="PVNL01000057">
    <property type="protein sequence ID" value="PRQ07276.1"/>
    <property type="molecule type" value="Genomic_DNA"/>
</dbReference>
<evidence type="ECO:0000256" key="1">
    <source>
        <dbReference type="SAM" id="MobiDB-lite"/>
    </source>
</evidence>
<dbReference type="InterPro" id="IPR029058">
    <property type="entry name" value="AB_hydrolase_fold"/>
</dbReference>
<reference evidence="2 3" key="1">
    <citation type="submission" date="2018-03" db="EMBL/GenBank/DDBJ databases">
        <title>Draft Genome Sequences of the Obligatory Marine Myxobacteria Enhygromyxa salina SWB007.</title>
        <authorList>
            <person name="Poehlein A."/>
            <person name="Moghaddam J.A."/>
            <person name="Harms H."/>
            <person name="Alanjari M."/>
            <person name="Koenig G.M."/>
            <person name="Daniel R."/>
            <person name="Schaeberle T.F."/>
        </authorList>
    </citation>
    <scope>NUCLEOTIDE SEQUENCE [LARGE SCALE GENOMIC DNA]</scope>
    <source>
        <strain evidence="2 3">SWB007</strain>
    </source>
</reference>
<gene>
    <name evidence="2" type="ORF">ENSA7_29840</name>
</gene>
<evidence type="ECO:0000313" key="3">
    <source>
        <dbReference type="Proteomes" id="UP000238823"/>
    </source>
</evidence>
<accession>A0A2S9YQC0</accession>
<proteinExistence type="predicted"/>
<feature type="compositionally biased region" description="Gly residues" evidence="1">
    <location>
        <begin position="1"/>
        <end position="25"/>
    </location>
</feature>
<dbReference type="AlphaFoldDB" id="A0A2S9YQC0"/>
<evidence type="ECO:0000313" key="2">
    <source>
        <dbReference type="EMBL" id="PRQ07276.1"/>
    </source>
</evidence>
<dbReference type="Proteomes" id="UP000238823">
    <property type="component" value="Unassembled WGS sequence"/>
</dbReference>